<dbReference type="PANTHER" id="PTHR24223">
    <property type="entry name" value="ATP-BINDING CASSETTE SUB-FAMILY C"/>
    <property type="match status" value="1"/>
</dbReference>
<keyword evidence="8 9" id="KW-0472">Membrane</keyword>
<keyword evidence="3 9" id="KW-0812">Transmembrane</keyword>
<dbReference type="SMART" id="SM00382">
    <property type="entry name" value="AAA"/>
    <property type="match status" value="2"/>
</dbReference>
<evidence type="ECO:0000259" key="10">
    <source>
        <dbReference type="PROSITE" id="PS50893"/>
    </source>
</evidence>
<dbReference type="Gene3D" id="1.20.1560.10">
    <property type="entry name" value="ABC transporter type 1, transmembrane domain"/>
    <property type="match status" value="1"/>
</dbReference>
<dbReference type="Pfam" id="PF00005">
    <property type="entry name" value="ABC_tran"/>
    <property type="match status" value="2"/>
</dbReference>
<dbReference type="FunFam" id="3.40.50.300:FF:000997">
    <property type="entry name" value="Multidrug resistance-associated protein 1"/>
    <property type="match status" value="1"/>
</dbReference>
<keyword evidence="2" id="KW-0813">Transport</keyword>
<dbReference type="CDD" id="cd03250">
    <property type="entry name" value="ABCC_MRP_domain1"/>
    <property type="match status" value="1"/>
</dbReference>
<dbReference type="InterPro" id="IPR003593">
    <property type="entry name" value="AAA+_ATPase"/>
</dbReference>
<dbReference type="InterPro" id="IPR050173">
    <property type="entry name" value="ABC_transporter_C-like"/>
</dbReference>
<dbReference type="GO" id="GO:0005774">
    <property type="term" value="C:vacuolar membrane"/>
    <property type="evidence" value="ECO:0007669"/>
    <property type="project" value="UniProtKB-SubCell"/>
</dbReference>
<feature type="domain" description="ABC transmembrane type-1" evidence="11">
    <location>
        <begin position="361"/>
        <end position="636"/>
    </location>
</feature>
<feature type="transmembrane region" description="Helical" evidence="9">
    <location>
        <begin position="585"/>
        <end position="603"/>
    </location>
</feature>
<dbReference type="PANTHER" id="PTHR24223:SF443">
    <property type="entry name" value="MULTIDRUG-RESISTANCE LIKE PROTEIN 1, ISOFORM I"/>
    <property type="match status" value="1"/>
</dbReference>
<dbReference type="InterPro" id="IPR003439">
    <property type="entry name" value="ABC_transporter-like_ATP-bd"/>
</dbReference>
<dbReference type="FunFam" id="3.40.50.300:FF:004162">
    <property type="entry name" value="ATP binding cassette subfamily C member 5"/>
    <property type="match status" value="1"/>
</dbReference>
<organism evidence="12 13">
    <name type="scientific">Aphanomyces astaci</name>
    <name type="common">Crayfish plague agent</name>
    <dbReference type="NCBI Taxonomy" id="112090"/>
    <lineage>
        <taxon>Eukaryota</taxon>
        <taxon>Sar</taxon>
        <taxon>Stramenopiles</taxon>
        <taxon>Oomycota</taxon>
        <taxon>Saprolegniomycetes</taxon>
        <taxon>Saprolegniales</taxon>
        <taxon>Verrucalvaceae</taxon>
        <taxon>Aphanomyces</taxon>
    </lineage>
</organism>
<dbReference type="GO" id="GO:0016887">
    <property type="term" value="F:ATP hydrolysis activity"/>
    <property type="evidence" value="ECO:0007669"/>
    <property type="project" value="InterPro"/>
</dbReference>
<evidence type="ECO:0000313" key="13">
    <source>
        <dbReference type="Proteomes" id="UP000469452"/>
    </source>
</evidence>
<dbReference type="EMBL" id="VJMI01010129">
    <property type="protein sequence ID" value="KAF0756829.1"/>
    <property type="molecule type" value="Genomic_DNA"/>
</dbReference>
<accession>A0A6A5ANU8</accession>
<name>A0A6A5ANU8_APHAT</name>
<feature type="transmembrane region" description="Helical" evidence="9">
    <location>
        <begin position="350"/>
        <end position="373"/>
    </location>
</feature>
<evidence type="ECO:0000256" key="1">
    <source>
        <dbReference type="ARBA" id="ARBA00004128"/>
    </source>
</evidence>
<evidence type="ECO:0000256" key="2">
    <source>
        <dbReference type="ARBA" id="ARBA00022448"/>
    </source>
</evidence>
<evidence type="ECO:0000256" key="7">
    <source>
        <dbReference type="ARBA" id="ARBA00022989"/>
    </source>
</evidence>
<evidence type="ECO:0000256" key="8">
    <source>
        <dbReference type="ARBA" id="ARBA00023136"/>
    </source>
</evidence>
<evidence type="ECO:0008006" key="14">
    <source>
        <dbReference type="Google" id="ProtNLM"/>
    </source>
</evidence>
<evidence type="ECO:0000256" key="4">
    <source>
        <dbReference type="ARBA" id="ARBA00022737"/>
    </source>
</evidence>
<feature type="transmembrane region" description="Helical" evidence="9">
    <location>
        <begin position="393"/>
        <end position="419"/>
    </location>
</feature>
<dbReference type="InterPro" id="IPR017871">
    <property type="entry name" value="ABC_transporter-like_CS"/>
</dbReference>
<feature type="domain" description="ABC transporter" evidence="10">
    <location>
        <begin position="52"/>
        <end position="275"/>
    </location>
</feature>
<protein>
    <recommendedName>
        <fullName evidence="14">ABC transmembrane type-1 domain-containing protein</fullName>
    </recommendedName>
</protein>
<keyword evidence="7 9" id="KW-1133">Transmembrane helix</keyword>
<evidence type="ECO:0000259" key="11">
    <source>
        <dbReference type="PROSITE" id="PS50929"/>
    </source>
</evidence>
<dbReference type="Proteomes" id="UP000469452">
    <property type="component" value="Unassembled WGS sequence"/>
</dbReference>
<evidence type="ECO:0000256" key="3">
    <source>
        <dbReference type="ARBA" id="ARBA00022692"/>
    </source>
</evidence>
<dbReference type="CDD" id="cd18580">
    <property type="entry name" value="ABC_6TM_ABCC_D2"/>
    <property type="match status" value="1"/>
</dbReference>
<dbReference type="SUPFAM" id="SSF52540">
    <property type="entry name" value="P-loop containing nucleoside triphosphate hydrolases"/>
    <property type="match status" value="2"/>
</dbReference>
<feature type="non-terminal residue" evidence="12">
    <location>
        <position position="820"/>
    </location>
</feature>
<reference evidence="12 13" key="1">
    <citation type="submission" date="2019-06" db="EMBL/GenBank/DDBJ databases">
        <title>Genomics analysis of Aphanomyces spp. identifies a new class of oomycete effector associated with host adaptation.</title>
        <authorList>
            <person name="Gaulin E."/>
        </authorList>
    </citation>
    <scope>NUCLEOTIDE SEQUENCE [LARGE SCALE GENOMIC DNA]</scope>
    <source>
        <strain evidence="12 13">E</strain>
    </source>
</reference>
<dbReference type="InterPro" id="IPR036640">
    <property type="entry name" value="ABC1_TM_sf"/>
</dbReference>
<evidence type="ECO:0000313" key="12">
    <source>
        <dbReference type="EMBL" id="KAF0756829.1"/>
    </source>
</evidence>
<dbReference type="InterPro" id="IPR027417">
    <property type="entry name" value="P-loop_NTPase"/>
</dbReference>
<dbReference type="InterPro" id="IPR011527">
    <property type="entry name" value="ABC1_TM_dom"/>
</dbReference>
<dbReference type="SUPFAM" id="SSF90123">
    <property type="entry name" value="ABC transporter transmembrane region"/>
    <property type="match status" value="1"/>
</dbReference>
<feature type="transmembrane region" description="Helical" evidence="9">
    <location>
        <begin position="609"/>
        <end position="628"/>
    </location>
</feature>
<dbReference type="GO" id="GO:0005524">
    <property type="term" value="F:ATP binding"/>
    <property type="evidence" value="ECO:0007669"/>
    <property type="project" value="UniProtKB-KW"/>
</dbReference>
<comment type="caution">
    <text evidence="12">The sequence shown here is derived from an EMBL/GenBank/DDBJ whole genome shotgun (WGS) entry which is preliminary data.</text>
</comment>
<proteinExistence type="predicted"/>
<dbReference type="Pfam" id="PF00664">
    <property type="entry name" value="ABC_membrane"/>
    <property type="match status" value="1"/>
</dbReference>
<dbReference type="PROSITE" id="PS50893">
    <property type="entry name" value="ABC_TRANSPORTER_2"/>
    <property type="match status" value="1"/>
</dbReference>
<dbReference type="GO" id="GO:0140359">
    <property type="term" value="F:ABC-type transporter activity"/>
    <property type="evidence" value="ECO:0007669"/>
    <property type="project" value="InterPro"/>
</dbReference>
<sequence length="820" mass="89042">MSRQALYNFPRAIAGISEGLGAGRRLDEYLNLEEQHTTRPVLSAASEGAVCIQNATLSWKADSPPCLASINVTIAPGSLVIVVGSVGAGKSSLLSALLGEMHLVCGSVSVDGTLALVSQEPWIRNATVRDNILFEGAYDGDWYKAVLDAVQLHVDMKLLPAGDRTEIGEQGINLSGGQKARVNLARAMYKTTQSNVLLLDDPLSAVDVHVAKAIFDQAIRGLARHTTRIMVMNSHYQFLRQADRILVMEGGQIVGDGTFAELLPVFPQFLNRHDEEDDVEEVAQVPWGTAPPTLPAAVATASPAVEVDGVSRRKSDASTIAADDAVLIMDEDRTMGTVAKKTYLDYFSHVGINGWFVAFSLVFMFGFGQAVRIGVDWWQGHWAASFATSPTPLYHGIFYILVVAATAFFVARCLVLVLYTSRCSENMHNQLLQCVLRAPVNLYFDVTPVGRILNRFARDVDILDSLLPNLFLDVLETSCVLVGALVVCATSSVFVALSYVPVIVVFYVAGQFFTKSSRELKRLEGVSRSPIFSSFAETLDGIQTIRAFRMETRFTLQNREAVDSNAKYLFALVGAGRWLSLRMDTLSMGLIAVILCVLVAVKGTISPTVAGLTIIYSLALLSTVQWVIRLVDMIESAMTAVERLLHFKTIPSEALDVTHHDPSRTSCPLLGAVEFRNLHLRYRPDLPLVLRGISLNIHGGEKVGIVGRTGAGKSSLMIALFRISEFDTGSIYIDGVDIASIGLATLRRALSIIPQDPVLFSGTLRDNLDPFGETSDADLMAVAAQAHLDLSLSTIVAESGSNLSVGQRQLICIGRALLRR</sequence>
<dbReference type="FunFam" id="1.20.1560.10:FF:000013">
    <property type="entry name" value="ABC transporter C family member 2"/>
    <property type="match status" value="1"/>
</dbReference>
<evidence type="ECO:0000256" key="5">
    <source>
        <dbReference type="ARBA" id="ARBA00022741"/>
    </source>
</evidence>
<evidence type="ECO:0000256" key="6">
    <source>
        <dbReference type="ARBA" id="ARBA00022840"/>
    </source>
</evidence>
<dbReference type="InterPro" id="IPR044726">
    <property type="entry name" value="ABCC_6TM_D2"/>
</dbReference>
<keyword evidence="4" id="KW-0677">Repeat</keyword>
<dbReference type="PROSITE" id="PS00211">
    <property type="entry name" value="ABC_TRANSPORTER_1"/>
    <property type="match status" value="1"/>
</dbReference>
<comment type="subcellular location">
    <subcellularLocation>
        <location evidence="1">Vacuole membrane</location>
        <topology evidence="1">Multi-pass membrane protein</topology>
    </subcellularLocation>
</comment>
<evidence type="ECO:0000256" key="9">
    <source>
        <dbReference type="SAM" id="Phobius"/>
    </source>
</evidence>
<keyword evidence="5" id="KW-0547">Nucleotide-binding</keyword>
<gene>
    <name evidence="12" type="ORF">AaE_004475</name>
</gene>
<keyword evidence="6" id="KW-0067">ATP-binding</keyword>
<dbReference type="PROSITE" id="PS50929">
    <property type="entry name" value="ABC_TM1F"/>
    <property type="match status" value="1"/>
</dbReference>
<dbReference type="AlphaFoldDB" id="A0A6A5ANU8"/>
<feature type="transmembrane region" description="Helical" evidence="9">
    <location>
        <begin position="466"/>
        <end position="487"/>
    </location>
</feature>
<feature type="transmembrane region" description="Helical" evidence="9">
    <location>
        <begin position="493"/>
        <end position="513"/>
    </location>
</feature>
<dbReference type="Gene3D" id="3.40.50.300">
    <property type="entry name" value="P-loop containing nucleotide triphosphate hydrolases"/>
    <property type="match status" value="2"/>
</dbReference>